<dbReference type="EMBL" id="QZCE01000002">
    <property type="protein sequence ID" value="NEZ64633.1"/>
    <property type="molecule type" value="Genomic_DNA"/>
</dbReference>
<comment type="caution">
    <text evidence="2">The sequence shown here is derived from an EMBL/GenBank/DDBJ whole genome shotgun (WGS) entry which is preliminary data.</text>
</comment>
<dbReference type="CDD" id="cd00093">
    <property type="entry name" value="HTH_XRE"/>
    <property type="match status" value="1"/>
</dbReference>
<dbReference type="PANTHER" id="PTHR37301:SF1">
    <property type="entry name" value="DNA-BINDING PROTEIN"/>
    <property type="match status" value="1"/>
</dbReference>
<evidence type="ECO:0000313" key="3">
    <source>
        <dbReference type="Proteomes" id="UP000473574"/>
    </source>
</evidence>
<dbReference type="Pfam" id="PF13443">
    <property type="entry name" value="HTH_26"/>
    <property type="match status" value="1"/>
</dbReference>
<proteinExistence type="predicted"/>
<dbReference type="SUPFAM" id="SSF47413">
    <property type="entry name" value="lambda repressor-like DNA-binding domains"/>
    <property type="match status" value="1"/>
</dbReference>
<dbReference type="InterPro" id="IPR010982">
    <property type="entry name" value="Lambda_DNA-bd_dom_sf"/>
</dbReference>
<dbReference type="GO" id="GO:0003677">
    <property type="term" value="F:DNA binding"/>
    <property type="evidence" value="ECO:0007669"/>
    <property type="project" value="InterPro"/>
</dbReference>
<reference evidence="2 3" key="1">
    <citation type="journal article" date="2020" name="Microb. Ecol.">
        <title>Ecogenomics of the Marine Benthic Filamentous Cyanobacterium Adonisia.</title>
        <authorList>
            <person name="Walter J.M."/>
            <person name="Coutinho F.H."/>
            <person name="Leomil L."/>
            <person name="Hargreaves P.I."/>
            <person name="Campeao M.E."/>
            <person name="Vieira V.V."/>
            <person name="Silva B.S."/>
            <person name="Fistarol G.O."/>
            <person name="Salomon P.S."/>
            <person name="Sawabe T."/>
            <person name="Mino S."/>
            <person name="Hosokawa M."/>
            <person name="Miyashita H."/>
            <person name="Maruyama F."/>
            <person name="van Verk M.C."/>
            <person name="Dutilh B.E."/>
            <person name="Thompson C.C."/>
            <person name="Thompson F.L."/>
        </authorList>
    </citation>
    <scope>NUCLEOTIDE SEQUENCE [LARGE SCALE GENOMIC DNA]</scope>
    <source>
        <strain evidence="2 3">CCMR0082</strain>
    </source>
</reference>
<accession>A0A6M0S977</accession>
<dbReference type="Proteomes" id="UP000473574">
    <property type="component" value="Unassembled WGS sequence"/>
</dbReference>
<dbReference type="Gene3D" id="1.10.260.40">
    <property type="entry name" value="lambda repressor-like DNA-binding domains"/>
    <property type="match status" value="1"/>
</dbReference>
<name>A0A6M0S977_9CYAN</name>
<dbReference type="InterPro" id="IPR001387">
    <property type="entry name" value="Cro/C1-type_HTH"/>
</dbReference>
<feature type="domain" description="HTH cro/C1-type" evidence="1">
    <location>
        <begin position="21"/>
        <end position="85"/>
    </location>
</feature>
<sequence>MSPSELQTTPSSSGGSTIRWKLHHIMFDRNIKNGDLAEATGFHTNTISKLKNLREMPNRLEKKTLDGLCRALNCKVSDLLEYEEDEPKEDSSDSSKEE</sequence>
<dbReference type="AlphaFoldDB" id="A0A6M0S977"/>
<gene>
    <name evidence="2" type="ORF">D0962_17870</name>
</gene>
<dbReference type="PANTHER" id="PTHR37301">
    <property type="entry name" value="DNA-BINDING PROTEIN-RELATED"/>
    <property type="match status" value="1"/>
</dbReference>
<protein>
    <submittedName>
        <fullName evidence="2">XRE family transcriptional regulator</fullName>
    </submittedName>
</protein>
<organism evidence="2 3">
    <name type="scientific">Adonisia turfae CCMR0082</name>
    <dbReference type="NCBI Taxonomy" id="2304604"/>
    <lineage>
        <taxon>Bacteria</taxon>
        <taxon>Bacillati</taxon>
        <taxon>Cyanobacteriota</taxon>
        <taxon>Adonisia</taxon>
        <taxon>Adonisia turfae</taxon>
    </lineage>
</organism>
<evidence type="ECO:0000259" key="1">
    <source>
        <dbReference type="Pfam" id="PF13443"/>
    </source>
</evidence>
<evidence type="ECO:0000313" key="2">
    <source>
        <dbReference type="EMBL" id="NEZ64633.1"/>
    </source>
</evidence>